<dbReference type="Gene3D" id="3.20.20.190">
    <property type="entry name" value="Phosphatidylinositol (PI) phosphodiesterase"/>
    <property type="match status" value="1"/>
</dbReference>
<dbReference type="SUPFAM" id="SSF49562">
    <property type="entry name" value="C2 domain (Calcium/lipid-binding domain, CaLB)"/>
    <property type="match status" value="1"/>
</dbReference>
<dbReference type="InterPro" id="IPR001192">
    <property type="entry name" value="PI-PLC_fam"/>
</dbReference>
<dbReference type="EC" id="3.1.4.11" evidence="1 5"/>
<dbReference type="Pfam" id="PF00388">
    <property type="entry name" value="PI-PLC-X"/>
    <property type="match status" value="1"/>
</dbReference>
<name>A0A914XTM6_9BILA</name>
<dbReference type="GO" id="GO:0046488">
    <property type="term" value="P:phosphatidylinositol metabolic process"/>
    <property type="evidence" value="ECO:0007669"/>
    <property type="project" value="TreeGrafter"/>
</dbReference>
<dbReference type="SMART" id="SM00148">
    <property type="entry name" value="PLCXc"/>
    <property type="match status" value="1"/>
</dbReference>
<dbReference type="PRINTS" id="PR00390">
    <property type="entry name" value="PHPHLIPASEC"/>
</dbReference>
<evidence type="ECO:0000256" key="4">
    <source>
        <dbReference type="ARBA" id="ARBA00023098"/>
    </source>
</evidence>
<proteinExistence type="predicted"/>
<evidence type="ECO:0000256" key="1">
    <source>
        <dbReference type="ARBA" id="ARBA00012368"/>
    </source>
</evidence>
<dbReference type="SMART" id="SM00149">
    <property type="entry name" value="PLCYc"/>
    <property type="match status" value="1"/>
</dbReference>
<keyword evidence="2 5" id="KW-0378">Hydrolase</keyword>
<evidence type="ECO:0000259" key="6">
    <source>
        <dbReference type="PROSITE" id="PS50008"/>
    </source>
</evidence>
<dbReference type="Gene3D" id="2.60.40.150">
    <property type="entry name" value="C2 domain"/>
    <property type="match status" value="1"/>
</dbReference>
<evidence type="ECO:0000256" key="3">
    <source>
        <dbReference type="ARBA" id="ARBA00022963"/>
    </source>
</evidence>
<evidence type="ECO:0000313" key="7">
    <source>
        <dbReference type="Proteomes" id="UP000887577"/>
    </source>
</evidence>
<dbReference type="WBParaSite" id="PSU_v2.g10323.t1">
    <property type="protein sequence ID" value="PSU_v2.g10323.t1"/>
    <property type="gene ID" value="PSU_v2.g10323"/>
</dbReference>
<dbReference type="InterPro" id="IPR000909">
    <property type="entry name" value="PLipase_C_PInositol-sp_X_dom"/>
</dbReference>
<reference evidence="8" key="1">
    <citation type="submission" date="2022-11" db="UniProtKB">
        <authorList>
            <consortium name="WormBaseParasite"/>
        </authorList>
    </citation>
    <scope>IDENTIFICATION</scope>
</reference>
<dbReference type="GO" id="GO:0051209">
    <property type="term" value="P:release of sequestered calcium ion into cytosol"/>
    <property type="evidence" value="ECO:0007669"/>
    <property type="project" value="TreeGrafter"/>
</dbReference>
<protein>
    <recommendedName>
        <fullName evidence="1 5">Phosphoinositide phospholipase C</fullName>
        <ecNumber evidence="1 5">3.1.4.11</ecNumber>
    </recommendedName>
</protein>
<dbReference type="InterPro" id="IPR001711">
    <property type="entry name" value="PLipase_C_Pinositol-sp_Y"/>
</dbReference>
<dbReference type="PROSITE" id="PS50008">
    <property type="entry name" value="PIPLC_Y_DOMAIN"/>
    <property type="match status" value="1"/>
</dbReference>
<dbReference type="PROSITE" id="PS50007">
    <property type="entry name" value="PIPLC_X_DOMAIN"/>
    <property type="match status" value="1"/>
</dbReference>
<comment type="catalytic activity">
    <reaction evidence="5">
        <text>a 1,2-diacyl-sn-glycero-3-phospho-(1D-myo-inositol-4,5-bisphosphate) + H2O = 1D-myo-inositol 1,4,5-trisphosphate + a 1,2-diacyl-sn-glycerol + H(+)</text>
        <dbReference type="Rhea" id="RHEA:33179"/>
        <dbReference type="ChEBI" id="CHEBI:15377"/>
        <dbReference type="ChEBI" id="CHEBI:15378"/>
        <dbReference type="ChEBI" id="CHEBI:17815"/>
        <dbReference type="ChEBI" id="CHEBI:58456"/>
        <dbReference type="ChEBI" id="CHEBI:203600"/>
        <dbReference type="EC" id="3.1.4.11"/>
    </reaction>
</comment>
<evidence type="ECO:0000313" key="8">
    <source>
        <dbReference type="WBParaSite" id="PSU_v2.g10323.t1"/>
    </source>
</evidence>
<evidence type="ECO:0000256" key="5">
    <source>
        <dbReference type="RuleBase" id="RU361133"/>
    </source>
</evidence>
<accession>A0A914XTM6</accession>
<dbReference type="InterPro" id="IPR035892">
    <property type="entry name" value="C2_domain_sf"/>
</dbReference>
<dbReference type="PANTHER" id="PTHR10336">
    <property type="entry name" value="PHOSPHOINOSITIDE-SPECIFIC PHOSPHOLIPASE C FAMILY PROTEIN"/>
    <property type="match status" value="1"/>
</dbReference>
<dbReference type="AlphaFoldDB" id="A0A914XTM6"/>
<sequence length="487" mass="56346">MGRPISHYYINSSHNSYLIGCRCIELDVWETPSGPVITHGPIALQKINFVPLEEICEAIAEAAFKTSDFPVILSIENHCSVEQQKVISQIFVKVFGDLLQKRALPKYPISDPNGNYPPPIALKRKILIKGTQNKLGDKKAVIQNSQETFINRSKSRLAELTVERLKDAKVLGKDDEKDKLLDEKHADCPERKCERNMSSRYDSPMELGDSLRDLVNYLEGAPKYKENDPFYWMYSGGEEKIDKLIRKNSTKFIHHTIKHFIRVYPDISRVCSSNYIPMYFWTAGCQMLALNFQTNGLPMQMNDTLFEENGRSGYVLKDDCLTNPHYNMTVYDPQYLVANRVEIKVISGQFLELLNLTSLNNHCKSSSSQQHPQQHLKTQVYVELYDLPQDTLRNTFCTGYSTSQNYNTIYPGNKFEFKKVIKPRHAMIHLRIINENKEEIGQRFLPVHLMRQGYRHITIRNRANRVMGPASLFIHCNQKFENNLWIL</sequence>
<dbReference type="PANTHER" id="PTHR10336:SF36">
    <property type="entry name" value="1-PHOSPHATIDYLINOSITOL 4,5-BISPHOSPHATE PHOSPHODIESTERASE BETA-4"/>
    <property type="match status" value="1"/>
</dbReference>
<dbReference type="Proteomes" id="UP000887577">
    <property type="component" value="Unplaced"/>
</dbReference>
<dbReference type="GO" id="GO:0004435">
    <property type="term" value="F:phosphatidylinositol-4,5-bisphosphate phospholipase C activity"/>
    <property type="evidence" value="ECO:0007669"/>
    <property type="project" value="UniProtKB-EC"/>
</dbReference>
<dbReference type="Pfam" id="PF00387">
    <property type="entry name" value="PI-PLC-Y"/>
    <property type="match status" value="1"/>
</dbReference>
<dbReference type="SUPFAM" id="SSF51695">
    <property type="entry name" value="PLC-like phosphodiesterases"/>
    <property type="match status" value="1"/>
</dbReference>
<keyword evidence="3 5" id="KW-0442">Lipid degradation</keyword>
<organism evidence="7 8">
    <name type="scientific">Panagrolaimus superbus</name>
    <dbReference type="NCBI Taxonomy" id="310955"/>
    <lineage>
        <taxon>Eukaryota</taxon>
        <taxon>Metazoa</taxon>
        <taxon>Ecdysozoa</taxon>
        <taxon>Nematoda</taxon>
        <taxon>Chromadorea</taxon>
        <taxon>Rhabditida</taxon>
        <taxon>Tylenchina</taxon>
        <taxon>Panagrolaimomorpha</taxon>
        <taxon>Panagrolaimoidea</taxon>
        <taxon>Panagrolaimidae</taxon>
        <taxon>Panagrolaimus</taxon>
    </lineage>
</organism>
<dbReference type="GO" id="GO:0048015">
    <property type="term" value="P:phosphatidylinositol-mediated signaling"/>
    <property type="evidence" value="ECO:0007669"/>
    <property type="project" value="TreeGrafter"/>
</dbReference>
<feature type="domain" description="PI-PLC Y-box" evidence="6">
    <location>
        <begin position="225"/>
        <end position="321"/>
    </location>
</feature>
<evidence type="ECO:0000256" key="2">
    <source>
        <dbReference type="ARBA" id="ARBA00022801"/>
    </source>
</evidence>
<dbReference type="GO" id="GO:0016042">
    <property type="term" value="P:lipid catabolic process"/>
    <property type="evidence" value="ECO:0007669"/>
    <property type="project" value="UniProtKB-KW"/>
</dbReference>
<dbReference type="CDD" id="cd08558">
    <property type="entry name" value="PI-PLCc_eukaryota"/>
    <property type="match status" value="1"/>
</dbReference>
<keyword evidence="7" id="KW-1185">Reference proteome</keyword>
<keyword evidence="4 5" id="KW-0443">Lipid metabolism</keyword>
<dbReference type="InterPro" id="IPR017946">
    <property type="entry name" value="PLC-like_Pdiesterase_TIM-brl"/>
</dbReference>